<protein>
    <submittedName>
        <fullName evidence="3">Phosphohydrolase</fullName>
    </submittedName>
</protein>
<evidence type="ECO:0000313" key="3">
    <source>
        <dbReference type="WBParaSite" id="GPUH_0001463001-mRNA-1"/>
    </source>
</evidence>
<sequence>MDFDDFAMELGDIAVDFGGQLEADFPEEQHRHESTSSEHALRALNELVRRSPKRLLDAKDVEEPV</sequence>
<keyword evidence="2" id="KW-1185">Reference proteome</keyword>
<reference evidence="3" key="1">
    <citation type="submission" date="2016-06" db="UniProtKB">
        <authorList>
            <consortium name="WormBaseParasite"/>
        </authorList>
    </citation>
    <scope>IDENTIFICATION</scope>
</reference>
<dbReference type="Proteomes" id="UP000271098">
    <property type="component" value="Unassembled WGS sequence"/>
</dbReference>
<organism evidence="3">
    <name type="scientific">Gongylonema pulchrum</name>
    <dbReference type="NCBI Taxonomy" id="637853"/>
    <lineage>
        <taxon>Eukaryota</taxon>
        <taxon>Metazoa</taxon>
        <taxon>Ecdysozoa</taxon>
        <taxon>Nematoda</taxon>
        <taxon>Chromadorea</taxon>
        <taxon>Rhabditida</taxon>
        <taxon>Spirurina</taxon>
        <taxon>Spiruromorpha</taxon>
        <taxon>Spiruroidea</taxon>
        <taxon>Gongylonematidae</taxon>
        <taxon>Gongylonema</taxon>
    </lineage>
</organism>
<accession>A0A183E0X0</accession>
<proteinExistence type="predicted"/>
<dbReference type="WBParaSite" id="GPUH_0001463001-mRNA-1">
    <property type="protein sequence ID" value="GPUH_0001463001-mRNA-1"/>
    <property type="gene ID" value="GPUH_0001463001"/>
</dbReference>
<reference evidence="1 2" key="2">
    <citation type="submission" date="2018-11" db="EMBL/GenBank/DDBJ databases">
        <authorList>
            <consortium name="Pathogen Informatics"/>
        </authorList>
    </citation>
    <scope>NUCLEOTIDE SEQUENCE [LARGE SCALE GENOMIC DNA]</scope>
</reference>
<dbReference type="EMBL" id="UYRT01081464">
    <property type="protein sequence ID" value="VDN24462.1"/>
    <property type="molecule type" value="Genomic_DNA"/>
</dbReference>
<evidence type="ECO:0000313" key="2">
    <source>
        <dbReference type="Proteomes" id="UP000271098"/>
    </source>
</evidence>
<gene>
    <name evidence="1" type="ORF">GPUH_LOCUS14611</name>
</gene>
<name>A0A183E0X0_9BILA</name>
<dbReference type="AlphaFoldDB" id="A0A183E0X0"/>
<evidence type="ECO:0000313" key="1">
    <source>
        <dbReference type="EMBL" id="VDN24462.1"/>
    </source>
</evidence>